<dbReference type="PANTHER" id="PTHR45684">
    <property type="entry name" value="RE74312P"/>
    <property type="match status" value="1"/>
</dbReference>
<keyword evidence="16" id="KW-1185">Reference proteome</keyword>
<dbReference type="Proteomes" id="UP001516464">
    <property type="component" value="Unassembled WGS sequence"/>
</dbReference>
<evidence type="ECO:0000256" key="8">
    <source>
        <dbReference type="ARBA" id="ARBA00022741"/>
    </source>
</evidence>
<evidence type="ECO:0000256" key="3">
    <source>
        <dbReference type="ARBA" id="ARBA00004397"/>
    </source>
</evidence>
<dbReference type="InterPro" id="IPR005225">
    <property type="entry name" value="Small_GTP-bd"/>
</dbReference>
<dbReference type="InterPro" id="IPR006689">
    <property type="entry name" value="Small_GTPase_ARF/SAR"/>
</dbReference>
<accession>A0ABQ7I1V3</accession>
<dbReference type="PROSITE" id="PS51422">
    <property type="entry name" value="SAR1"/>
    <property type="match status" value="1"/>
</dbReference>
<dbReference type="SMART" id="SM00178">
    <property type="entry name" value="SAR"/>
    <property type="match status" value="1"/>
</dbReference>
<gene>
    <name evidence="15" type="primary">SAR1</name>
    <name evidence="15" type="ORF">TCON_0354</name>
</gene>
<evidence type="ECO:0000256" key="6">
    <source>
        <dbReference type="ARBA" id="ARBA00021124"/>
    </source>
</evidence>
<organism evidence="15 16">
    <name type="scientific">Astathelohania contejeani</name>
    <dbReference type="NCBI Taxonomy" id="164912"/>
    <lineage>
        <taxon>Eukaryota</taxon>
        <taxon>Fungi</taxon>
        <taxon>Fungi incertae sedis</taxon>
        <taxon>Microsporidia</taxon>
        <taxon>Astathelohaniidae</taxon>
        <taxon>Astathelohania</taxon>
    </lineage>
</organism>
<protein>
    <recommendedName>
        <fullName evidence="6">Small COPII coat GTPase SAR1</fullName>
    </recommendedName>
    <alternativeName>
        <fullName evidence="5">Small COPII coat GTPase sar1</fullName>
    </alternativeName>
</protein>
<keyword evidence="10 14" id="KW-0931">ER-Golgi transport</keyword>
<name>A0ABQ7I1V3_9MICR</name>
<dbReference type="NCBIfam" id="TIGR00231">
    <property type="entry name" value="small_GTP"/>
    <property type="match status" value="1"/>
</dbReference>
<dbReference type="SMART" id="SM00177">
    <property type="entry name" value="ARF"/>
    <property type="match status" value="1"/>
</dbReference>
<evidence type="ECO:0000256" key="10">
    <source>
        <dbReference type="ARBA" id="ARBA00022892"/>
    </source>
</evidence>
<reference evidence="15 16" key="1">
    <citation type="submission" date="2019-01" db="EMBL/GenBank/DDBJ databases">
        <title>Genomes sequencing and comparative genomics of infectious freshwater microsporidia, Cucumispora dikerogammari and Thelohania contejeani.</title>
        <authorList>
            <person name="Cormier A."/>
            <person name="Giraud I."/>
            <person name="Wattier R."/>
            <person name="Teixeira M."/>
            <person name="Grandjean F."/>
            <person name="Rigaud T."/>
            <person name="Cordaux R."/>
        </authorList>
    </citation>
    <scope>NUCLEOTIDE SEQUENCE [LARGE SCALE GENOMIC DNA]</scope>
    <source>
        <strain evidence="15">T1</strain>
        <tissue evidence="15">Spores</tissue>
    </source>
</reference>
<keyword evidence="7 14" id="KW-0813">Transport</keyword>
<evidence type="ECO:0000313" key="16">
    <source>
        <dbReference type="Proteomes" id="UP001516464"/>
    </source>
</evidence>
<evidence type="ECO:0000256" key="1">
    <source>
        <dbReference type="ARBA" id="ARBA00004255"/>
    </source>
</evidence>
<dbReference type="Pfam" id="PF00025">
    <property type="entry name" value="Arf"/>
    <property type="match status" value="1"/>
</dbReference>
<evidence type="ECO:0000256" key="13">
    <source>
        <dbReference type="ARBA" id="ARBA00023134"/>
    </source>
</evidence>
<comment type="subcellular location">
    <subcellularLocation>
        <location evidence="2">Cytoplasmic vesicle</location>
        <location evidence="2">COPII-coated vesicle membrane</location>
        <topology evidence="2">Peripheral membrane protein</topology>
        <orientation evidence="2">Cytoplasmic side</orientation>
    </subcellularLocation>
    <subcellularLocation>
        <location evidence="3">Endoplasmic reticulum membrane</location>
        <topology evidence="3">Peripheral membrane protein</topology>
        <orientation evidence="3">Cytoplasmic side</orientation>
    </subcellularLocation>
    <subcellularLocation>
        <location evidence="1">Golgi apparatus membrane</location>
        <topology evidence="1">Peripheral membrane protein</topology>
        <orientation evidence="1">Cytoplasmic side</orientation>
    </subcellularLocation>
</comment>
<evidence type="ECO:0000256" key="9">
    <source>
        <dbReference type="ARBA" id="ARBA00022824"/>
    </source>
</evidence>
<dbReference type="InterPro" id="IPR027417">
    <property type="entry name" value="P-loop_NTPase"/>
</dbReference>
<evidence type="ECO:0000256" key="11">
    <source>
        <dbReference type="ARBA" id="ARBA00022927"/>
    </source>
</evidence>
<dbReference type="SUPFAM" id="SSF52540">
    <property type="entry name" value="P-loop containing nucleoside triphosphate hydrolases"/>
    <property type="match status" value="1"/>
</dbReference>
<dbReference type="Gene3D" id="3.40.50.300">
    <property type="entry name" value="P-loop containing nucleotide triphosphate hydrolases"/>
    <property type="match status" value="1"/>
</dbReference>
<evidence type="ECO:0000313" key="15">
    <source>
        <dbReference type="EMBL" id="KAF7684446.1"/>
    </source>
</evidence>
<comment type="caution">
    <text evidence="15">The sequence shown here is derived from an EMBL/GenBank/DDBJ whole genome shotgun (WGS) entry which is preliminary data.</text>
</comment>
<dbReference type="PROSITE" id="PS51417">
    <property type="entry name" value="ARF"/>
    <property type="match status" value="1"/>
</dbReference>
<keyword evidence="12 14" id="KW-0333">Golgi apparatus</keyword>
<keyword evidence="9 14" id="KW-0256">Endoplasmic reticulum</keyword>
<dbReference type="PRINTS" id="PR00328">
    <property type="entry name" value="SAR1GTPBP"/>
</dbReference>
<keyword evidence="8" id="KW-0547">Nucleotide-binding</keyword>
<dbReference type="InterPro" id="IPR006687">
    <property type="entry name" value="Small_GTPase_SAR1"/>
</dbReference>
<proteinExistence type="inferred from homology"/>
<keyword evidence="13" id="KW-0342">GTP-binding</keyword>
<evidence type="ECO:0000256" key="5">
    <source>
        <dbReference type="ARBA" id="ARBA00019961"/>
    </source>
</evidence>
<comment type="similarity">
    <text evidence="4 14">Belongs to the small GTPase superfamily. SAR1 family.</text>
</comment>
<sequence>MDLSYFIKIKEKLNEIYEWTVATFIRRLFKKPASILFLGIDNAGKTTLLNKLKNDTTSTFAPTHHPMATEIEIGNLTVKVVDMGGHTAARMAWKEYYQRCDGVVFVVDVNDSKRFGIVRETFEMVRGLEILNKTVKPPIAVFMNKIDLVGHNTQSAMNDPTFCDVLRRETGIYDEDDTYGQPVKVTYLSIKEESPTNLSGPLVSTFKWLELMISRNNMK</sequence>
<dbReference type="EMBL" id="SBIQ01000013">
    <property type="protein sequence ID" value="KAF7684446.1"/>
    <property type="molecule type" value="Genomic_DNA"/>
</dbReference>
<evidence type="ECO:0000256" key="7">
    <source>
        <dbReference type="ARBA" id="ARBA00022448"/>
    </source>
</evidence>
<keyword evidence="11 14" id="KW-0653">Protein transport</keyword>
<evidence type="ECO:0000256" key="4">
    <source>
        <dbReference type="ARBA" id="ARBA00007507"/>
    </source>
</evidence>
<evidence type="ECO:0000256" key="14">
    <source>
        <dbReference type="RuleBase" id="RU003926"/>
    </source>
</evidence>
<evidence type="ECO:0000256" key="12">
    <source>
        <dbReference type="ARBA" id="ARBA00023034"/>
    </source>
</evidence>
<evidence type="ECO:0000256" key="2">
    <source>
        <dbReference type="ARBA" id="ARBA00004299"/>
    </source>
</evidence>